<dbReference type="AlphaFoldDB" id="A0A4Y2KMU9"/>
<dbReference type="EMBL" id="BGPR01195530">
    <property type="protein sequence ID" value="GBN03397.1"/>
    <property type="molecule type" value="Genomic_DNA"/>
</dbReference>
<comment type="caution">
    <text evidence="1">The sequence shown here is derived from an EMBL/GenBank/DDBJ whole genome shotgun (WGS) entry which is preliminary data.</text>
</comment>
<reference evidence="1 5" key="1">
    <citation type="journal article" date="2019" name="Sci. Rep.">
        <title>Orb-weaving spider Araneus ventricosus genome elucidates the spidroin gene catalogue.</title>
        <authorList>
            <person name="Kono N."/>
            <person name="Nakamura H."/>
            <person name="Ohtoshi R."/>
            <person name="Moran D.A.P."/>
            <person name="Shinohara A."/>
            <person name="Yoshida Y."/>
            <person name="Fujiwara M."/>
            <person name="Mori M."/>
            <person name="Tomita M."/>
            <person name="Arakawa K."/>
        </authorList>
    </citation>
    <scope>NUCLEOTIDE SEQUENCE [LARGE SCALE GENOMIC DNA]</scope>
</reference>
<evidence type="ECO:0000313" key="1">
    <source>
        <dbReference type="EMBL" id="GBN03389.1"/>
    </source>
</evidence>
<keyword evidence="5" id="KW-1185">Reference proteome</keyword>
<protein>
    <submittedName>
        <fullName evidence="1">Uncharacterized protein</fullName>
    </submittedName>
</protein>
<evidence type="ECO:0000313" key="4">
    <source>
        <dbReference type="EMBL" id="GBN03420.1"/>
    </source>
</evidence>
<sequence length="94" mass="10705">MNLSRTNGTKLMDNLSDLPDPGRHFQNELFVHELMRGPCYTRSRAVRSLLFSIGKDRKIALSATILPISGSNIRAWDGLQFPSEEWQLTLDEMV</sequence>
<dbReference type="EMBL" id="BGPR01195539">
    <property type="protein sequence ID" value="GBN03420.1"/>
    <property type="molecule type" value="Genomic_DNA"/>
</dbReference>
<evidence type="ECO:0000313" key="5">
    <source>
        <dbReference type="Proteomes" id="UP000499080"/>
    </source>
</evidence>
<proteinExistence type="predicted"/>
<dbReference type="EMBL" id="BGPR01195536">
    <property type="protein sequence ID" value="GBN03412.1"/>
    <property type="molecule type" value="Genomic_DNA"/>
</dbReference>
<dbReference type="EMBL" id="BGPR01195529">
    <property type="protein sequence ID" value="GBN03389.1"/>
    <property type="molecule type" value="Genomic_DNA"/>
</dbReference>
<name>A0A4Y2KMU9_ARAVE</name>
<dbReference type="Proteomes" id="UP000499080">
    <property type="component" value="Unassembled WGS sequence"/>
</dbReference>
<gene>
    <name evidence="3" type="ORF">AVEN_136011_1</name>
    <name evidence="4" type="ORF">AVEN_140922_1</name>
    <name evidence="1" type="ORF">AVEN_87522_1</name>
    <name evidence="2" type="ORF">AVEN_89414_1</name>
</gene>
<evidence type="ECO:0000313" key="2">
    <source>
        <dbReference type="EMBL" id="GBN03397.1"/>
    </source>
</evidence>
<organism evidence="1 5">
    <name type="scientific">Araneus ventricosus</name>
    <name type="common">Orbweaver spider</name>
    <name type="synonym">Epeira ventricosa</name>
    <dbReference type="NCBI Taxonomy" id="182803"/>
    <lineage>
        <taxon>Eukaryota</taxon>
        <taxon>Metazoa</taxon>
        <taxon>Ecdysozoa</taxon>
        <taxon>Arthropoda</taxon>
        <taxon>Chelicerata</taxon>
        <taxon>Arachnida</taxon>
        <taxon>Araneae</taxon>
        <taxon>Araneomorphae</taxon>
        <taxon>Entelegynae</taxon>
        <taxon>Araneoidea</taxon>
        <taxon>Araneidae</taxon>
        <taxon>Araneus</taxon>
    </lineage>
</organism>
<evidence type="ECO:0000313" key="3">
    <source>
        <dbReference type="EMBL" id="GBN03412.1"/>
    </source>
</evidence>
<accession>A0A4Y2KMU9</accession>